<accession>A0A1R0XD20</accession>
<proteinExistence type="predicted"/>
<organism evidence="1 2">
    <name type="scientific">Paenibacillus odorifer</name>
    <dbReference type="NCBI Taxonomy" id="189426"/>
    <lineage>
        <taxon>Bacteria</taxon>
        <taxon>Bacillati</taxon>
        <taxon>Bacillota</taxon>
        <taxon>Bacilli</taxon>
        <taxon>Bacillales</taxon>
        <taxon>Paenibacillaceae</taxon>
        <taxon>Paenibacillus</taxon>
    </lineage>
</organism>
<dbReference type="AlphaFoldDB" id="A0A1R0XD20"/>
<dbReference type="RefSeq" id="WP_036675845.1">
    <property type="nucleotide sequence ID" value="NZ_JARLKA010000033.1"/>
</dbReference>
<comment type="caution">
    <text evidence="1">The sequence shown here is derived from an EMBL/GenBank/DDBJ whole genome shotgun (WGS) entry which is preliminary data.</text>
</comment>
<gene>
    <name evidence="1" type="ORF">BJP51_13405</name>
</gene>
<dbReference type="EMBL" id="MKQP01000015">
    <property type="protein sequence ID" value="OMD32956.1"/>
    <property type="molecule type" value="Genomic_DNA"/>
</dbReference>
<name>A0A1R0XD20_9BACL</name>
<reference evidence="1 2" key="1">
    <citation type="submission" date="2016-10" db="EMBL/GenBank/DDBJ databases">
        <title>Paenibacillus species isolates.</title>
        <authorList>
            <person name="Beno S.M."/>
        </authorList>
    </citation>
    <scope>NUCLEOTIDE SEQUENCE [LARGE SCALE GENOMIC DNA]</scope>
    <source>
        <strain evidence="1 2">FSL H7-0604</strain>
    </source>
</reference>
<evidence type="ECO:0000313" key="2">
    <source>
        <dbReference type="Proteomes" id="UP000187465"/>
    </source>
</evidence>
<protein>
    <submittedName>
        <fullName evidence="1">Uncharacterized protein</fullName>
    </submittedName>
</protein>
<dbReference type="Proteomes" id="UP000187465">
    <property type="component" value="Unassembled WGS sequence"/>
</dbReference>
<evidence type="ECO:0000313" key="1">
    <source>
        <dbReference type="EMBL" id="OMD32956.1"/>
    </source>
</evidence>
<sequence length="175" mass="21039">MYKFFWRITKFDPTNRIKGVYKNEEWTSISEVGRVFSAEKFLLEHYLETESLYITAINLIMNENNLNTIQVVDLEKYYFDVEKAEFRDIYTDEMKSVYNSVKNGDYISMYELKLLSQLILREKIWCKFQSREMFVHFGFDYYMYIGSVKECKDSLIKISSSGLFVESFESPYLEE</sequence>